<dbReference type="PROSITE" id="PS01211">
    <property type="entry name" value="UPF0001"/>
    <property type="match status" value="1"/>
</dbReference>
<dbReference type="Gene3D" id="3.20.20.10">
    <property type="entry name" value="Alanine racemase"/>
    <property type="match status" value="1"/>
</dbReference>
<evidence type="ECO:0000313" key="7">
    <source>
        <dbReference type="Proteomes" id="UP000006201"/>
    </source>
</evidence>
<feature type="domain" description="Alanine racemase N-terminal" evidence="5">
    <location>
        <begin position="37"/>
        <end position="237"/>
    </location>
</feature>
<evidence type="ECO:0000313" key="6">
    <source>
        <dbReference type="EMBL" id="EAR29099.1"/>
    </source>
</evidence>
<evidence type="ECO:0000256" key="3">
    <source>
        <dbReference type="PIRSR" id="PIRSR004848-1"/>
    </source>
</evidence>
<name>A4C934_9GAMM</name>
<dbReference type="PANTHER" id="PTHR10146">
    <property type="entry name" value="PROLINE SYNTHETASE CO-TRANSCRIBED BACTERIAL HOMOLOG PROTEIN"/>
    <property type="match status" value="1"/>
</dbReference>
<dbReference type="PANTHER" id="PTHR10146:SF14">
    <property type="entry name" value="PYRIDOXAL PHOSPHATE HOMEOSTASIS PROTEIN"/>
    <property type="match status" value="1"/>
</dbReference>
<evidence type="ECO:0000256" key="2">
    <source>
        <dbReference type="HAMAP-Rule" id="MF_02087"/>
    </source>
</evidence>
<evidence type="ECO:0000256" key="4">
    <source>
        <dbReference type="RuleBase" id="RU004514"/>
    </source>
</evidence>
<dbReference type="eggNOG" id="COG0325">
    <property type="taxonomic scope" value="Bacteria"/>
</dbReference>
<dbReference type="EMBL" id="AAOH01000003">
    <property type="protein sequence ID" value="EAR29099.1"/>
    <property type="molecule type" value="Genomic_DNA"/>
</dbReference>
<dbReference type="PIRSF" id="PIRSF004848">
    <property type="entry name" value="YBL036c_PLPDEIII"/>
    <property type="match status" value="1"/>
</dbReference>
<dbReference type="RefSeq" id="WP_009838360.1">
    <property type="nucleotide sequence ID" value="NZ_AAOH01000003.1"/>
</dbReference>
<dbReference type="HOGENOM" id="CLU_059988_0_1_6"/>
<organism evidence="6 7">
    <name type="scientific">Pseudoalteromonas tunicata D2</name>
    <dbReference type="NCBI Taxonomy" id="87626"/>
    <lineage>
        <taxon>Bacteria</taxon>
        <taxon>Pseudomonadati</taxon>
        <taxon>Pseudomonadota</taxon>
        <taxon>Gammaproteobacteria</taxon>
        <taxon>Alteromonadales</taxon>
        <taxon>Pseudoalteromonadaceae</taxon>
        <taxon>Pseudoalteromonas</taxon>
    </lineage>
</organism>
<dbReference type="CDD" id="cd06824">
    <property type="entry name" value="PLPDE_III_Yggs_like"/>
    <property type="match status" value="1"/>
</dbReference>
<dbReference type="AlphaFoldDB" id="A4C934"/>
<keyword evidence="1 2" id="KW-0663">Pyridoxal phosphate</keyword>
<accession>A4C934</accession>
<dbReference type="HAMAP" id="MF_02087">
    <property type="entry name" value="PLP_homeostasis"/>
    <property type="match status" value="1"/>
</dbReference>
<feature type="modified residue" description="N6-(pyridoxal phosphate)lysine" evidence="2 3">
    <location>
        <position position="47"/>
    </location>
</feature>
<comment type="similarity">
    <text evidence="2 4">Belongs to the pyridoxal phosphate-binding protein YggS/PROSC family.</text>
</comment>
<dbReference type="FunFam" id="3.20.20.10:FF:000018">
    <property type="entry name" value="Pyridoxal phosphate homeostasis protein"/>
    <property type="match status" value="1"/>
</dbReference>
<sequence length="244" mass="26839">MTKTPQLSDNYMVTIAERLNSAYARIAQAEKNHQKPAKSVSLLAVSKTKPAQLIIDAYHAGHRKFGESYVQEAVEKIQQIPFNDIEWHFIGPIQSNKTKAIAEHFSWVQSIERPKIAERLNQQRPTNLPPLNVLIQVNISGEQSKSGCNLADVAALSAHISQSKQLVLRGLMAIPAPSDDQAQLIASFSQLKTCFDTLKAQYPSIDTLSMGMSADVEAAIAAGSTMVRIGTDIFGAREYPVEQH</sequence>
<gene>
    <name evidence="6" type="ORF">PTD2_08644</name>
</gene>
<dbReference type="STRING" id="87626.PTD2_08644"/>
<comment type="cofactor">
    <cofactor evidence="3">
        <name>pyridoxal 5'-phosphate</name>
        <dbReference type="ChEBI" id="CHEBI:597326"/>
    </cofactor>
</comment>
<reference evidence="6 7" key="1">
    <citation type="submission" date="2006-02" db="EMBL/GenBank/DDBJ databases">
        <authorList>
            <person name="Moran M.A."/>
            <person name="Kjelleberg S."/>
            <person name="Egan S."/>
            <person name="Saunders N."/>
            <person name="Thomas T."/>
            <person name="Ferriera S."/>
            <person name="Johnson J."/>
            <person name="Kravitz S."/>
            <person name="Halpern A."/>
            <person name="Remington K."/>
            <person name="Beeson K."/>
            <person name="Tran B."/>
            <person name="Rogers Y.-H."/>
            <person name="Friedman R."/>
            <person name="Venter J.C."/>
        </authorList>
    </citation>
    <scope>NUCLEOTIDE SEQUENCE [LARGE SCALE GENOMIC DNA]</scope>
    <source>
        <strain evidence="6 7">D2</strain>
    </source>
</reference>
<dbReference type="InterPro" id="IPR001608">
    <property type="entry name" value="Ala_racemase_N"/>
</dbReference>
<dbReference type="Proteomes" id="UP000006201">
    <property type="component" value="Unassembled WGS sequence"/>
</dbReference>
<dbReference type="Pfam" id="PF01168">
    <property type="entry name" value="Ala_racemase_N"/>
    <property type="match status" value="1"/>
</dbReference>
<evidence type="ECO:0000256" key="1">
    <source>
        <dbReference type="ARBA" id="ARBA00022898"/>
    </source>
</evidence>
<dbReference type="GO" id="GO:0030170">
    <property type="term" value="F:pyridoxal phosphate binding"/>
    <property type="evidence" value="ECO:0007669"/>
    <property type="project" value="UniProtKB-UniRule"/>
</dbReference>
<protein>
    <recommendedName>
        <fullName evidence="2">Pyridoxal phosphate homeostasis protein</fullName>
        <shortName evidence="2">PLP homeostasis protein</shortName>
    </recommendedName>
</protein>
<comment type="function">
    <text evidence="2">Pyridoxal 5'-phosphate (PLP)-binding protein, which is involved in PLP homeostasis.</text>
</comment>
<dbReference type="NCBIfam" id="TIGR00044">
    <property type="entry name" value="YggS family pyridoxal phosphate-dependent enzyme"/>
    <property type="match status" value="1"/>
</dbReference>
<dbReference type="InterPro" id="IPR011078">
    <property type="entry name" value="PyrdxlP_homeostasis"/>
</dbReference>
<dbReference type="SUPFAM" id="SSF51419">
    <property type="entry name" value="PLP-binding barrel"/>
    <property type="match status" value="1"/>
</dbReference>
<comment type="caution">
    <text evidence="6">The sequence shown here is derived from an EMBL/GenBank/DDBJ whole genome shotgun (WGS) entry which is preliminary data.</text>
</comment>
<dbReference type="InterPro" id="IPR029066">
    <property type="entry name" value="PLP-binding_barrel"/>
</dbReference>
<proteinExistence type="inferred from homology"/>
<evidence type="ECO:0000259" key="5">
    <source>
        <dbReference type="Pfam" id="PF01168"/>
    </source>
</evidence>
<keyword evidence="7" id="KW-1185">Reference proteome</keyword>